<proteinExistence type="predicted"/>
<gene>
    <name evidence="2" type="ORF">A3Q24_07515</name>
</gene>
<organism evidence="2 3">
    <name type="scientific">Lactobacillus johnsonii</name>
    <dbReference type="NCBI Taxonomy" id="33959"/>
    <lineage>
        <taxon>Bacteria</taxon>
        <taxon>Bacillati</taxon>
        <taxon>Bacillota</taxon>
        <taxon>Bacilli</taxon>
        <taxon>Lactobacillales</taxon>
        <taxon>Lactobacillaceae</taxon>
        <taxon>Lactobacillus</taxon>
    </lineage>
</organism>
<comment type="caution">
    <text evidence="2">The sequence shown here is derived from an EMBL/GenBank/DDBJ whole genome shotgun (WGS) entry which is preliminary data.</text>
</comment>
<evidence type="ECO:0000256" key="1">
    <source>
        <dbReference type="SAM" id="Phobius"/>
    </source>
</evidence>
<name>A0A1Y4I619_LACJH</name>
<protein>
    <submittedName>
        <fullName evidence="2">Uncharacterized protein</fullName>
    </submittedName>
</protein>
<feature type="transmembrane region" description="Helical" evidence="1">
    <location>
        <begin position="42"/>
        <end position="59"/>
    </location>
</feature>
<evidence type="ECO:0000313" key="2">
    <source>
        <dbReference type="EMBL" id="PAB54598.1"/>
    </source>
</evidence>
<sequence>MNSQDNPIFLSRLTKWDVFKATWLVFFLNLIYVPQKSRFTRFFIHIIYFLATIFFILSLNNANFLSKIICLLGIFSPLIMTIYAAFFWAQQYPTPTLISLFSLSNSDISILKNKYNISSKNINSAGILDLDTAIFINTKKMYIISSFKDSNLNNHHQKVIIKIISKSQNNTVLKKTKLFLTIKNRCKYYFKF</sequence>
<keyword evidence="1" id="KW-0472">Membrane</keyword>
<keyword evidence="1" id="KW-1133">Transmembrane helix</keyword>
<dbReference type="AlphaFoldDB" id="A0A1Y4I619"/>
<accession>A0A1Y4I619</accession>
<dbReference type="Proteomes" id="UP000216008">
    <property type="component" value="Unassembled WGS sequence"/>
</dbReference>
<dbReference type="EMBL" id="NIBD01000038">
    <property type="protein sequence ID" value="PAB54598.1"/>
    <property type="molecule type" value="Genomic_DNA"/>
</dbReference>
<keyword evidence="1" id="KW-0812">Transmembrane</keyword>
<reference evidence="2 3" key="1">
    <citation type="submission" date="2017-05" db="EMBL/GenBank/DDBJ databases">
        <title>Lactobacillus johnsonii from commercial turkeys.</title>
        <authorList>
            <person name="Johnson T.J."/>
            <person name="Youmans B."/>
        </authorList>
    </citation>
    <scope>NUCLEOTIDE SEQUENCE [LARGE SCALE GENOMIC DNA]</scope>
    <source>
        <strain evidence="2 3">UMNLJ114</strain>
    </source>
</reference>
<evidence type="ECO:0000313" key="3">
    <source>
        <dbReference type="Proteomes" id="UP000216008"/>
    </source>
</evidence>
<feature type="transmembrane region" description="Helical" evidence="1">
    <location>
        <begin position="65"/>
        <end position="89"/>
    </location>
</feature>
<dbReference type="RefSeq" id="WP_087284958.1">
    <property type="nucleotide sequence ID" value="NZ_CP021703.1"/>
</dbReference>